<keyword evidence="1" id="KW-0472">Membrane</keyword>
<reference evidence="2" key="1">
    <citation type="submission" date="2022-06" db="EMBL/GenBank/DDBJ databases">
        <title>Uncovering the hologenomic basis of an extraordinary plant invasion.</title>
        <authorList>
            <person name="Bieker V.C."/>
            <person name="Martin M.D."/>
            <person name="Gilbert T."/>
            <person name="Hodgins K."/>
            <person name="Battlay P."/>
            <person name="Petersen B."/>
            <person name="Wilson J."/>
        </authorList>
    </citation>
    <scope>NUCLEOTIDE SEQUENCE</scope>
    <source>
        <strain evidence="2">AA19_3_7</strain>
        <tissue evidence="2">Leaf</tissue>
    </source>
</reference>
<evidence type="ECO:0000256" key="1">
    <source>
        <dbReference type="SAM" id="Phobius"/>
    </source>
</evidence>
<keyword evidence="3" id="KW-1185">Reference proteome</keyword>
<protein>
    <submittedName>
        <fullName evidence="2">Uncharacterized protein</fullName>
    </submittedName>
</protein>
<organism evidence="2 3">
    <name type="scientific">Ambrosia artemisiifolia</name>
    <name type="common">Common ragweed</name>
    <dbReference type="NCBI Taxonomy" id="4212"/>
    <lineage>
        <taxon>Eukaryota</taxon>
        <taxon>Viridiplantae</taxon>
        <taxon>Streptophyta</taxon>
        <taxon>Embryophyta</taxon>
        <taxon>Tracheophyta</taxon>
        <taxon>Spermatophyta</taxon>
        <taxon>Magnoliopsida</taxon>
        <taxon>eudicotyledons</taxon>
        <taxon>Gunneridae</taxon>
        <taxon>Pentapetalae</taxon>
        <taxon>asterids</taxon>
        <taxon>campanulids</taxon>
        <taxon>Asterales</taxon>
        <taxon>Asteraceae</taxon>
        <taxon>Asteroideae</taxon>
        <taxon>Heliantheae alliance</taxon>
        <taxon>Heliantheae</taxon>
        <taxon>Ambrosia</taxon>
    </lineage>
</organism>
<evidence type="ECO:0000313" key="3">
    <source>
        <dbReference type="Proteomes" id="UP001206925"/>
    </source>
</evidence>
<feature type="transmembrane region" description="Helical" evidence="1">
    <location>
        <begin position="48"/>
        <end position="69"/>
    </location>
</feature>
<sequence>MDGDWDVGHGLWREIREDRGRRRWVSDHQRLYPPHPHQGKSLFYVRRFILFVMLLSAEQMVIVTGWWYLEEMLDDSHLILSLHLRVFSS</sequence>
<keyword evidence="1" id="KW-0812">Transmembrane</keyword>
<evidence type="ECO:0000313" key="2">
    <source>
        <dbReference type="EMBL" id="KAI7744915.1"/>
    </source>
</evidence>
<gene>
    <name evidence="2" type="ORF">M8C21_021596</name>
</gene>
<dbReference type="AlphaFoldDB" id="A0AAD5CPI2"/>
<keyword evidence="1" id="KW-1133">Transmembrane helix</keyword>
<name>A0AAD5CPI2_AMBAR</name>
<comment type="caution">
    <text evidence="2">The sequence shown here is derived from an EMBL/GenBank/DDBJ whole genome shotgun (WGS) entry which is preliminary data.</text>
</comment>
<dbReference type="EMBL" id="JAMZMK010007416">
    <property type="protein sequence ID" value="KAI7744915.1"/>
    <property type="molecule type" value="Genomic_DNA"/>
</dbReference>
<dbReference type="Proteomes" id="UP001206925">
    <property type="component" value="Unassembled WGS sequence"/>
</dbReference>
<proteinExistence type="predicted"/>
<accession>A0AAD5CPI2</accession>